<comment type="caution">
    <text evidence="1">The sequence shown here is derived from an EMBL/GenBank/DDBJ whole genome shotgun (WGS) entry which is preliminary data.</text>
</comment>
<proteinExistence type="predicted"/>
<dbReference type="EMBL" id="NESQ01000493">
    <property type="protein sequence ID" value="PUU72635.1"/>
    <property type="molecule type" value="Genomic_DNA"/>
</dbReference>
<protein>
    <submittedName>
        <fullName evidence="1">Uncharacterized protein</fullName>
    </submittedName>
</protein>
<dbReference type="AlphaFoldDB" id="A0A2T6ZAX5"/>
<accession>A0A2T6ZAX5</accession>
<dbReference type="STRING" id="42251.A0A2T6ZAX5"/>
<dbReference type="Proteomes" id="UP000244722">
    <property type="component" value="Unassembled WGS sequence"/>
</dbReference>
<organism evidence="1 2">
    <name type="scientific">Tuber borchii</name>
    <name type="common">White truffle</name>
    <dbReference type="NCBI Taxonomy" id="42251"/>
    <lineage>
        <taxon>Eukaryota</taxon>
        <taxon>Fungi</taxon>
        <taxon>Dikarya</taxon>
        <taxon>Ascomycota</taxon>
        <taxon>Pezizomycotina</taxon>
        <taxon>Pezizomycetes</taxon>
        <taxon>Pezizales</taxon>
        <taxon>Tuberaceae</taxon>
        <taxon>Tuber</taxon>
    </lineage>
</organism>
<reference evidence="1 2" key="1">
    <citation type="submission" date="2017-04" db="EMBL/GenBank/DDBJ databases">
        <title>Draft genome sequence of Tuber borchii Vittad., a whitish edible truffle.</title>
        <authorList>
            <consortium name="DOE Joint Genome Institute"/>
            <person name="Murat C."/>
            <person name="Kuo A."/>
            <person name="Barry K.W."/>
            <person name="Clum A."/>
            <person name="Dockter R.B."/>
            <person name="Fauchery L."/>
            <person name="Iotti M."/>
            <person name="Kohler A."/>
            <person name="Labutti K."/>
            <person name="Lindquist E.A."/>
            <person name="Lipzen A."/>
            <person name="Ohm R.A."/>
            <person name="Wang M."/>
            <person name="Grigoriev I.V."/>
            <person name="Zambonelli A."/>
            <person name="Martin F.M."/>
        </authorList>
    </citation>
    <scope>NUCLEOTIDE SEQUENCE [LARGE SCALE GENOMIC DNA]</scope>
    <source>
        <strain evidence="1 2">Tbo3840</strain>
    </source>
</reference>
<evidence type="ECO:0000313" key="1">
    <source>
        <dbReference type="EMBL" id="PUU72635.1"/>
    </source>
</evidence>
<dbReference type="OrthoDB" id="5275938at2759"/>
<evidence type="ECO:0000313" key="2">
    <source>
        <dbReference type="Proteomes" id="UP000244722"/>
    </source>
</evidence>
<sequence>MVQLFEFLWYTPSHYDTCCMIVAYMIILELISGTRISTIRSLLLVSEYFRNLYQSPDIKCKVRVTNAPWRFSSQPSTCDAAILGSLIRHDAGIGIFPVPPPPYKGISVESLALAMQGLQCFVDFDAGHGGCMVVGEVVKKVEEVLAGVDRLNIWDRI</sequence>
<keyword evidence="2" id="KW-1185">Reference proteome</keyword>
<gene>
    <name evidence="1" type="ORF">B9Z19DRAFT_1096880</name>
</gene>
<name>A0A2T6ZAX5_TUBBO</name>